<dbReference type="Proteomes" id="UP000824120">
    <property type="component" value="Chromosome 3"/>
</dbReference>
<organism evidence="1 2">
    <name type="scientific">Solanum commersonii</name>
    <name type="common">Commerson's wild potato</name>
    <name type="synonym">Commerson's nightshade</name>
    <dbReference type="NCBI Taxonomy" id="4109"/>
    <lineage>
        <taxon>Eukaryota</taxon>
        <taxon>Viridiplantae</taxon>
        <taxon>Streptophyta</taxon>
        <taxon>Embryophyta</taxon>
        <taxon>Tracheophyta</taxon>
        <taxon>Spermatophyta</taxon>
        <taxon>Magnoliopsida</taxon>
        <taxon>eudicotyledons</taxon>
        <taxon>Gunneridae</taxon>
        <taxon>Pentapetalae</taxon>
        <taxon>asterids</taxon>
        <taxon>lamiids</taxon>
        <taxon>Solanales</taxon>
        <taxon>Solanaceae</taxon>
        <taxon>Solanoideae</taxon>
        <taxon>Solaneae</taxon>
        <taxon>Solanum</taxon>
    </lineage>
</organism>
<accession>A0A9J5ZVA3</accession>
<gene>
    <name evidence="1" type="ORF">H5410_015732</name>
</gene>
<evidence type="ECO:0000313" key="2">
    <source>
        <dbReference type="Proteomes" id="UP000824120"/>
    </source>
</evidence>
<comment type="caution">
    <text evidence="1">The sequence shown here is derived from an EMBL/GenBank/DDBJ whole genome shotgun (WGS) entry which is preliminary data.</text>
</comment>
<keyword evidence="2" id="KW-1185">Reference proteome</keyword>
<dbReference type="PANTHER" id="PTHR48434:SF1">
    <property type="entry name" value="(RAPE) HYPOTHETICAL PROTEIN"/>
    <property type="match status" value="1"/>
</dbReference>
<dbReference type="PANTHER" id="PTHR48434">
    <property type="entry name" value="(RAPE) HYPOTHETICAL PROTEIN"/>
    <property type="match status" value="1"/>
</dbReference>
<proteinExistence type="predicted"/>
<dbReference type="OrthoDB" id="1743486at2759"/>
<name>A0A9J5ZVA3_SOLCO</name>
<reference evidence="1 2" key="1">
    <citation type="submission" date="2020-09" db="EMBL/GenBank/DDBJ databases">
        <title>De no assembly of potato wild relative species, Solanum commersonii.</title>
        <authorList>
            <person name="Cho K."/>
        </authorList>
    </citation>
    <scope>NUCLEOTIDE SEQUENCE [LARGE SCALE GENOMIC DNA]</scope>
    <source>
        <strain evidence="1">LZ3.2</strain>
        <tissue evidence="1">Leaf</tissue>
    </source>
</reference>
<dbReference type="AlphaFoldDB" id="A0A9J5ZVA3"/>
<protein>
    <submittedName>
        <fullName evidence="1">Uncharacterized protein</fullName>
    </submittedName>
</protein>
<evidence type="ECO:0000313" key="1">
    <source>
        <dbReference type="EMBL" id="KAG5615908.1"/>
    </source>
</evidence>
<sequence length="144" mass="16938">MENIPAIFVERIIFLGESYKTRSYYETILISTDSVEFQHFSGYNTSENLYNFSKIIIKQVISIEGWGISSMKERQMSFNKIPTNFTYWDYINAFTKVLYYNNERHKHTCETSDDVQEDATQLCGDTLQQMQDFLFGLKKKDTTA</sequence>
<dbReference type="EMBL" id="JACXVP010000003">
    <property type="protein sequence ID" value="KAG5615908.1"/>
    <property type="molecule type" value="Genomic_DNA"/>
</dbReference>